<evidence type="ECO:0000259" key="1">
    <source>
        <dbReference type="Pfam" id="PF22741"/>
    </source>
</evidence>
<accession>A0A0C1UV24</accession>
<dbReference type="InterPro" id="IPR055214">
    <property type="entry name" value="PTP-NADK"/>
</dbReference>
<proteinExistence type="predicted"/>
<gene>
    <name evidence="2" type="ORF">QQ91_005435</name>
</gene>
<dbReference type="Gene3D" id="3.90.190.10">
    <property type="entry name" value="Protein tyrosine phosphatase superfamily"/>
    <property type="match status" value="1"/>
</dbReference>
<name>A0A0C1UV24_9CYAN</name>
<dbReference type="SUPFAM" id="SSF52799">
    <property type="entry name" value="(Phosphotyrosine protein) phosphatases II"/>
    <property type="match status" value="1"/>
</dbReference>
<evidence type="ECO:0000313" key="2">
    <source>
        <dbReference type="EMBL" id="NEV66550.1"/>
    </source>
</evidence>
<sequence length="144" mass="16268">MTDIYNYLPISERLATAGQPTAEQFAAIAQADFAVVINLALPTSTNALPDECAVVEAQGMTYYPIPVEWEYPTLRDFQQFATVMAQHAEQKVFVHCAMNMRVSTFVYLYRCLRGVPRDTAAADLAKIWQPNETWQNFIDTVLPE</sequence>
<dbReference type="InterPro" id="IPR029021">
    <property type="entry name" value="Prot-tyrosine_phosphatase-like"/>
</dbReference>
<reference evidence="2" key="2">
    <citation type="journal article" date="2015" name="Genome Announc.">
        <title>Draft Genome Sequence of Filamentous Marine Cyanobacterium Lyngbya confervoides Strain BDU141951.</title>
        <authorList>
            <person name="Chandrababunaidu M.M."/>
            <person name="Sen D."/>
            <person name="Tripathy S."/>
        </authorList>
    </citation>
    <scope>NUCLEOTIDE SEQUENCE</scope>
    <source>
        <strain evidence="2">BDU141951</strain>
    </source>
</reference>
<dbReference type="AlphaFoldDB" id="A0A0C1UV24"/>
<organism evidence="2">
    <name type="scientific">Lyngbya confervoides BDU141951</name>
    <dbReference type="NCBI Taxonomy" id="1574623"/>
    <lineage>
        <taxon>Bacteria</taxon>
        <taxon>Bacillati</taxon>
        <taxon>Cyanobacteriota</taxon>
        <taxon>Cyanophyceae</taxon>
        <taxon>Oscillatoriophycideae</taxon>
        <taxon>Oscillatoriales</taxon>
        <taxon>Microcoleaceae</taxon>
        <taxon>Lyngbya</taxon>
    </lineage>
</organism>
<feature type="domain" description="DSP-PTPase phosphatase fused to NAD+ Kinase" evidence="1">
    <location>
        <begin position="13"/>
        <end position="117"/>
    </location>
</feature>
<comment type="caution">
    <text evidence="2">The sequence shown here is derived from an EMBL/GenBank/DDBJ whole genome shotgun (WGS) entry which is preliminary data.</text>
</comment>
<protein>
    <submittedName>
        <fullName evidence="2">Phosphatase</fullName>
    </submittedName>
</protein>
<dbReference type="EMBL" id="JTHE02000003">
    <property type="protein sequence ID" value="NEV66550.1"/>
    <property type="molecule type" value="Genomic_DNA"/>
</dbReference>
<reference evidence="2" key="3">
    <citation type="submission" date="2020-02" db="EMBL/GenBank/DDBJ databases">
        <authorList>
            <person name="Sarangi A.N."/>
            <person name="Ghosh S."/>
            <person name="Mukherjee M."/>
            <person name="Tripathy S."/>
        </authorList>
    </citation>
    <scope>NUCLEOTIDE SEQUENCE</scope>
    <source>
        <strain evidence="2">BDU141951</strain>
    </source>
</reference>
<dbReference type="CDD" id="cd14503">
    <property type="entry name" value="PTP-bact"/>
    <property type="match status" value="1"/>
</dbReference>
<reference evidence="2" key="1">
    <citation type="submission" date="2014-11" db="EMBL/GenBank/DDBJ databases">
        <authorList>
            <person name="Malar M.C."/>
            <person name="Sen D."/>
            <person name="Tripathy S."/>
        </authorList>
    </citation>
    <scope>NUCLEOTIDE SEQUENCE</scope>
    <source>
        <strain evidence="2">BDU141951</strain>
    </source>
</reference>
<dbReference type="Pfam" id="PF22741">
    <property type="entry name" value="PTP-NADK"/>
    <property type="match status" value="1"/>
</dbReference>